<feature type="region of interest" description="Disordered" evidence="1">
    <location>
        <begin position="79"/>
        <end position="99"/>
    </location>
</feature>
<feature type="compositionally biased region" description="Low complexity" evidence="1">
    <location>
        <begin position="416"/>
        <end position="431"/>
    </location>
</feature>
<evidence type="ECO:0000313" key="3">
    <source>
        <dbReference type="EMBL" id="PJF47957.1"/>
    </source>
</evidence>
<protein>
    <recommendedName>
        <fullName evidence="2">Band 7 domain-containing protein</fullName>
    </recommendedName>
</protein>
<name>A0A2M8QDT0_9CHLR</name>
<proteinExistence type="predicted"/>
<feature type="compositionally biased region" description="Basic and acidic residues" evidence="1">
    <location>
        <begin position="79"/>
        <end position="94"/>
    </location>
</feature>
<dbReference type="Pfam" id="PF01145">
    <property type="entry name" value="Band_7"/>
    <property type="match status" value="1"/>
</dbReference>
<evidence type="ECO:0000256" key="1">
    <source>
        <dbReference type="SAM" id="MobiDB-lite"/>
    </source>
</evidence>
<sequence length="450" mass="49954">MRAYLGELGGRRAGRTDRRRVRDGADRARWAEVAGGQGGDPHAGRRLCNPFADLRRVRRIAASIAGRPRLLRVRLGAERSADQRLSHPRPEPGRAEPAAAHLRALSEAGVARRSARGHAQPRIACASVWRQPGGSVVAISGRPEAPARPDQARLPADLSGRRMPTRAMKPSDKRLPLFHRLERALGRLFGRHWVGEDEVAVVYENDCFHALHRGPGFFTIDPLTQDVRAVINVAPDAIRVPFRGIQTRDGLPVDLEMGLMFNFAPERALHEITHLVVKWTREDRRDALCWRTRGVLQKVLPAFTVDEVCRGLVFEEIERRTLSLLKDLVSELGLEPTQMLLLGVTPPAELRYRFAEIAQRRANALDLARYAPYELAQVMRAQIIEALSRMSPNRQYVEFPASPMDVAPPPSPPVIDAPSSPHLSDGAAPAADDADAPSPPKKRPRSRLIP</sequence>
<feature type="compositionally biased region" description="Basic residues" evidence="1">
    <location>
        <begin position="440"/>
        <end position="450"/>
    </location>
</feature>
<dbReference type="EMBL" id="PGTN01000029">
    <property type="protein sequence ID" value="PJF47957.1"/>
    <property type="molecule type" value="Genomic_DNA"/>
</dbReference>
<dbReference type="InterPro" id="IPR036013">
    <property type="entry name" value="Band_7/SPFH_dom_sf"/>
</dbReference>
<dbReference type="InterPro" id="IPR001107">
    <property type="entry name" value="Band_7"/>
</dbReference>
<dbReference type="SUPFAM" id="SSF117892">
    <property type="entry name" value="Band 7/SPFH domain"/>
    <property type="match status" value="1"/>
</dbReference>
<reference evidence="3 4" key="1">
    <citation type="submission" date="2017-11" db="EMBL/GenBank/DDBJ databases">
        <title>Evolution of Phototrophy in the Chloroflexi Phylum Driven by Horizontal Gene Transfer.</title>
        <authorList>
            <person name="Ward L.M."/>
            <person name="Hemp J."/>
            <person name="Shih P.M."/>
            <person name="Mcglynn S.E."/>
            <person name="Fischer W."/>
        </authorList>
    </citation>
    <scope>NUCLEOTIDE SEQUENCE [LARGE SCALE GENOMIC DNA]</scope>
    <source>
        <strain evidence="3">JP3_7</strain>
    </source>
</reference>
<feature type="domain" description="Band 7" evidence="2">
    <location>
        <begin position="194"/>
        <end position="364"/>
    </location>
</feature>
<dbReference type="AlphaFoldDB" id="A0A2M8QDT0"/>
<feature type="region of interest" description="Disordered" evidence="1">
    <location>
        <begin position="1"/>
        <end position="23"/>
    </location>
</feature>
<feature type="compositionally biased region" description="Pro residues" evidence="1">
    <location>
        <begin position="406"/>
        <end position="415"/>
    </location>
</feature>
<evidence type="ECO:0000259" key="2">
    <source>
        <dbReference type="Pfam" id="PF01145"/>
    </source>
</evidence>
<evidence type="ECO:0000313" key="4">
    <source>
        <dbReference type="Proteomes" id="UP000230790"/>
    </source>
</evidence>
<organism evidence="3 4">
    <name type="scientific">Candidatus Thermofonsia Clade 3 bacterium</name>
    <dbReference type="NCBI Taxonomy" id="2364212"/>
    <lineage>
        <taxon>Bacteria</taxon>
        <taxon>Bacillati</taxon>
        <taxon>Chloroflexota</taxon>
        <taxon>Candidatus Thermofontia</taxon>
        <taxon>Candidatus Thermofonsia Clade 3</taxon>
    </lineage>
</organism>
<feature type="region of interest" description="Disordered" evidence="1">
    <location>
        <begin position="140"/>
        <end position="168"/>
    </location>
</feature>
<comment type="caution">
    <text evidence="3">The sequence shown here is derived from an EMBL/GenBank/DDBJ whole genome shotgun (WGS) entry which is preliminary data.</text>
</comment>
<dbReference type="Proteomes" id="UP000230790">
    <property type="component" value="Unassembled WGS sequence"/>
</dbReference>
<feature type="compositionally biased region" description="Basic and acidic residues" evidence="1">
    <location>
        <begin position="14"/>
        <end position="23"/>
    </location>
</feature>
<feature type="region of interest" description="Disordered" evidence="1">
    <location>
        <begin position="401"/>
        <end position="450"/>
    </location>
</feature>
<accession>A0A2M8QDT0</accession>
<gene>
    <name evidence="3" type="ORF">CUN48_06005</name>
</gene>